<feature type="compositionally biased region" description="Basic and acidic residues" evidence="1">
    <location>
        <begin position="111"/>
        <end position="123"/>
    </location>
</feature>
<protein>
    <submittedName>
        <fullName evidence="2">Uncharacterized protein</fullName>
    </submittedName>
</protein>
<dbReference type="AlphaFoldDB" id="A0ABD3F540"/>
<evidence type="ECO:0000313" key="3">
    <source>
        <dbReference type="Proteomes" id="UP001632037"/>
    </source>
</evidence>
<reference evidence="2 3" key="1">
    <citation type="submission" date="2024-09" db="EMBL/GenBank/DDBJ databases">
        <title>Genome sequencing and assembly of Phytophthora oleae, isolate VK10A, causative agent of rot of olive drupes.</title>
        <authorList>
            <person name="Conti Taguali S."/>
            <person name="Riolo M."/>
            <person name="La Spada F."/>
            <person name="Cacciola S.O."/>
            <person name="Dionisio G."/>
        </authorList>
    </citation>
    <scope>NUCLEOTIDE SEQUENCE [LARGE SCALE GENOMIC DNA]</scope>
    <source>
        <strain evidence="2 3">VK10A</strain>
    </source>
</reference>
<evidence type="ECO:0000313" key="2">
    <source>
        <dbReference type="EMBL" id="KAL3661937.1"/>
    </source>
</evidence>
<proteinExistence type="predicted"/>
<organism evidence="2 3">
    <name type="scientific">Phytophthora oleae</name>
    <dbReference type="NCBI Taxonomy" id="2107226"/>
    <lineage>
        <taxon>Eukaryota</taxon>
        <taxon>Sar</taxon>
        <taxon>Stramenopiles</taxon>
        <taxon>Oomycota</taxon>
        <taxon>Peronosporomycetes</taxon>
        <taxon>Peronosporales</taxon>
        <taxon>Peronosporaceae</taxon>
        <taxon>Phytophthora</taxon>
    </lineage>
</organism>
<dbReference type="EMBL" id="JBIMZQ010000034">
    <property type="protein sequence ID" value="KAL3661937.1"/>
    <property type="molecule type" value="Genomic_DNA"/>
</dbReference>
<comment type="caution">
    <text evidence="2">The sequence shown here is derived from an EMBL/GenBank/DDBJ whole genome shotgun (WGS) entry which is preliminary data.</text>
</comment>
<accession>A0ABD3F540</accession>
<feature type="region of interest" description="Disordered" evidence="1">
    <location>
        <begin position="108"/>
        <end position="138"/>
    </location>
</feature>
<gene>
    <name evidence="2" type="ORF">V7S43_013228</name>
</gene>
<sequence length="138" mass="15591">MDPQTKLPPVGVNMLVSDKEKFHSGWNLWLAAKKHHPISTDEINKILAMKYRGKSPTTFRLSVWNNPKRRSDQADPEFVPFGFEITAESVTGLRVYLGQVAQGNTSSVEIVQHDPCGDPRLQEDELSDFDDDINKARP</sequence>
<evidence type="ECO:0000256" key="1">
    <source>
        <dbReference type="SAM" id="MobiDB-lite"/>
    </source>
</evidence>
<dbReference type="Proteomes" id="UP001632037">
    <property type="component" value="Unassembled WGS sequence"/>
</dbReference>
<keyword evidence="3" id="KW-1185">Reference proteome</keyword>
<name>A0ABD3F540_9STRA</name>